<dbReference type="Gene3D" id="2.40.128.20">
    <property type="match status" value="1"/>
</dbReference>
<dbReference type="VEuPathDB" id="VectorBase:LOC119179827"/>
<accession>A0A6M2CRI7</accession>
<evidence type="ECO:0000313" key="2">
    <source>
        <dbReference type="EMBL" id="NOV36071.1"/>
    </source>
</evidence>
<dbReference type="AlphaFoldDB" id="A0A6M2CRI7"/>
<organism evidence="2">
    <name type="scientific">Rhipicephalus microplus</name>
    <name type="common">Cattle tick</name>
    <name type="synonym">Boophilus microplus</name>
    <dbReference type="NCBI Taxonomy" id="6941"/>
    <lineage>
        <taxon>Eukaryota</taxon>
        <taxon>Metazoa</taxon>
        <taxon>Ecdysozoa</taxon>
        <taxon>Arthropoda</taxon>
        <taxon>Chelicerata</taxon>
        <taxon>Arachnida</taxon>
        <taxon>Acari</taxon>
        <taxon>Parasitiformes</taxon>
        <taxon>Ixodida</taxon>
        <taxon>Ixodoidea</taxon>
        <taxon>Ixodidae</taxon>
        <taxon>Rhipicephalinae</taxon>
        <taxon>Rhipicephalus</taxon>
        <taxon>Boophilus</taxon>
    </lineage>
</organism>
<name>A0A6M2CRI7_RHIMP</name>
<sequence>MFFVALLTVICIVADFIRTSLDSDLCAFETDAGIICVNRTLNSTVCPVASNGSRLPCVNITSNSSCRKELGMEATQSPEMKLEYTPIDNTKPPDYPLPASQNMLYLVGYSENLSMSEYPCVASTYMYYMWGAHYRELLLKTKKSGGPWDRKGILRIEATLCSMRMNLSWACLPPKLNGLQKQYLMLFYTWDTMVLSDLIQEVGVKPNCSLWAKKNYKTDVEVTTKAYFMSICDNPKVISYPGACPSE</sequence>
<protein>
    <submittedName>
        <fullName evidence="2">Putative lipocalin lipocalin</fullName>
    </submittedName>
</protein>
<keyword evidence="1" id="KW-0732">Signal</keyword>
<dbReference type="InterPro" id="IPR012674">
    <property type="entry name" value="Calycin"/>
</dbReference>
<feature type="chain" id="PRO_5027102708" evidence="1">
    <location>
        <begin position="23"/>
        <end position="247"/>
    </location>
</feature>
<feature type="signal peptide" evidence="1">
    <location>
        <begin position="1"/>
        <end position="22"/>
    </location>
</feature>
<dbReference type="EMBL" id="GHWJ01003334">
    <property type="protein sequence ID" value="NOV36071.1"/>
    <property type="molecule type" value="Transcribed_RNA"/>
</dbReference>
<evidence type="ECO:0000256" key="1">
    <source>
        <dbReference type="SAM" id="SignalP"/>
    </source>
</evidence>
<reference evidence="2" key="1">
    <citation type="submission" date="2019-09" db="EMBL/GenBank/DDBJ databases">
        <title>Organ-specific transcriptomic study of the physiology of the cattle tick, Rhipicephalus microplus.</title>
        <authorList>
            <person name="Tirloni L."/>
            <person name="Braz G."/>
            <person name="Gandara A.C.P."/>
            <person name="Sabadin G.A."/>
            <person name="da Silva R.M."/>
            <person name="Guizzo M.G."/>
            <person name="Machado J.A."/>
            <person name="Costa E.P."/>
            <person name="Gomes H.F."/>
            <person name="Moraes J."/>
            <person name="Mota M.B.S."/>
            <person name="Mesquita R.D."/>
            <person name="Alvarenga P.H."/>
            <person name="Alves F."/>
            <person name="Seixas A."/>
            <person name="da Fonseca R.N."/>
            <person name="Fogaca A."/>
            <person name="Logullo C."/>
            <person name="Tanaka A."/>
            <person name="Daffre S."/>
            <person name="Termignoni C."/>
            <person name="Vaz I.S.Jr."/>
            <person name="Oliveira P.L."/>
            <person name="Ribeiro J.M."/>
        </authorList>
    </citation>
    <scope>NUCLEOTIDE SEQUENCE</scope>
    <source>
        <strain evidence="2">Porto Alegre</strain>
    </source>
</reference>
<dbReference type="OrthoDB" id="10517098at2759"/>
<proteinExistence type="predicted"/>